<gene>
    <name evidence="9" type="ORF">CSCA_3862</name>
</gene>
<feature type="binding site" evidence="6">
    <location>
        <position position="310"/>
    </location>
    <ligand>
        <name>[4Fe-4S] cluster</name>
        <dbReference type="ChEBI" id="CHEBI:49883"/>
        <note>4Fe-4S-S-AdoMet</note>
    </ligand>
</feature>
<keyword evidence="1 6" id="KW-0004">4Fe-4S</keyword>
<evidence type="ECO:0000256" key="3">
    <source>
        <dbReference type="ARBA" id="ARBA00022723"/>
    </source>
</evidence>
<dbReference type="InterPro" id="IPR023404">
    <property type="entry name" value="rSAM_horseshoe"/>
</dbReference>
<keyword evidence="10" id="KW-1185">Reference proteome</keyword>
<evidence type="ECO:0000256" key="5">
    <source>
        <dbReference type="ARBA" id="ARBA00023014"/>
    </source>
</evidence>
<keyword evidence="5 6" id="KW-0411">Iron-sulfur</keyword>
<dbReference type="HOGENOM" id="CLU_018288_2_0_9"/>
<dbReference type="EMBL" id="CP009933">
    <property type="protein sequence ID" value="AKA70987.1"/>
    <property type="molecule type" value="Genomic_DNA"/>
</dbReference>
<dbReference type="InterPro" id="IPR013704">
    <property type="entry name" value="UPF0313_N"/>
</dbReference>
<evidence type="ECO:0000256" key="4">
    <source>
        <dbReference type="ARBA" id="ARBA00023004"/>
    </source>
</evidence>
<organism evidence="9 10">
    <name type="scientific">Clostridium scatologenes</name>
    <dbReference type="NCBI Taxonomy" id="1548"/>
    <lineage>
        <taxon>Bacteria</taxon>
        <taxon>Bacillati</taxon>
        <taxon>Bacillota</taxon>
        <taxon>Clostridia</taxon>
        <taxon>Eubacteriales</taxon>
        <taxon>Clostridiaceae</taxon>
        <taxon>Clostridium</taxon>
    </lineage>
</organism>
<dbReference type="PANTHER" id="PTHR32331:SF0">
    <property type="entry name" value="UPF0313 PROTEIN YGIQ"/>
    <property type="match status" value="1"/>
</dbReference>
<dbReference type="SFLD" id="SFLDG01069">
    <property type="entry name" value="UPF0313"/>
    <property type="match status" value="1"/>
</dbReference>
<feature type="binding site" evidence="6">
    <location>
        <position position="314"/>
    </location>
    <ligand>
        <name>[4Fe-4S] cluster</name>
        <dbReference type="ChEBI" id="CHEBI:49883"/>
        <note>4Fe-4S-S-AdoMet</note>
    </ligand>
</feature>
<dbReference type="InterPro" id="IPR007197">
    <property type="entry name" value="rSAM"/>
</dbReference>
<dbReference type="InterPro" id="IPR006638">
    <property type="entry name" value="Elp3/MiaA/NifB-like_rSAM"/>
</dbReference>
<keyword evidence="2 6" id="KW-0949">S-adenosyl-L-methionine</keyword>
<dbReference type="SFLD" id="SFLDG01082">
    <property type="entry name" value="B12-binding_domain_containing"/>
    <property type="match status" value="1"/>
</dbReference>
<dbReference type="Proteomes" id="UP000033115">
    <property type="component" value="Chromosome"/>
</dbReference>
<keyword evidence="4 6" id="KW-0408">Iron</keyword>
<dbReference type="HAMAP" id="MF_01251">
    <property type="entry name" value="UPF0313"/>
    <property type="match status" value="1"/>
</dbReference>
<dbReference type="KEGG" id="csq:CSCA_3862"/>
<name>A0A0E3K351_CLOSL</name>
<dbReference type="Gene3D" id="3.80.30.20">
    <property type="entry name" value="tm_1862 like domain"/>
    <property type="match status" value="1"/>
</dbReference>
<dbReference type="PANTHER" id="PTHR32331">
    <property type="entry name" value="UPF0313 PROTEIN YGIQ"/>
    <property type="match status" value="1"/>
</dbReference>
<proteinExistence type="inferred from homology"/>
<evidence type="ECO:0000313" key="9">
    <source>
        <dbReference type="EMBL" id="AKA70987.1"/>
    </source>
</evidence>
<evidence type="ECO:0000256" key="7">
    <source>
        <dbReference type="SAM" id="MobiDB-lite"/>
    </source>
</evidence>
<evidence type="ECO:0000313" key="10">
    <source>
        <dbReference type="Proteomes" id="UP000033115"/>
    </source>
</evidence>
<accession>A0A0E3K351</accession>
<feature type="region of interest" description="Disordered" evidence="7">
    <location>
        <begin position="603"/>
        <end position="645"/>
    </location>
</feature>
<dbReference type="SFLD" id="SFLDS00029">
    <property type="entry name" value="Radical_SAM"/>
    <property type="match status" value="1"/>
</dbReference>
<keyword evidence="3 6" id="KW-0479">Metal-binding</keyword>
<dbReference type="InterPro" id="IPR024560">
    <property type="entry name" value="UPF0313_C"/>
</dbReference>
<dbReference type="GO" id="GO:0051539">
    <property type="term" value="F:4 iron, 4 sulfur cluster binding"/>
    <property type="evidence" value="ECO:0007669"/>
    <property type="project" value="UniProtKB-KW"/>
</dbReference>
<evidence type="ECO:0000259" key="8">
    <source>
        <dbReference type="PROSITE" id="PS51918"/>
    </source>
</evidence>
<evidence type="ECO:0000256" key="6">
    <source>
        <dbReference type="HAMAP-Rule" id="MF_01251"/>
    </source>
</evidence>
<protein>
    <submittedName>
        <fullName evidence="9">Radical SAM domain protein</fullName>
    </submittedName>
</protein>
<feature type="binding site" evidence="6">
    <location>
        <position position="317"/>
    </location>
    <ligand>
        <name>[4Fe-4S] cluster</name>
        <dbReference type="ChEBI" id="CHEBI:49883"/>
        <note>4Fe-4S-S-AdoMet</note>
    </ligand>
</feature>
<comment type="cofactor">
    <cofactor evidence="6">
        <name>[4Fe-4S] cluster</name>
        <dbReference type="ChEBI" id="CHEBI:49883"/>
    </cofactor>
    <text evidence="6">Binds 1 [4Fe-4S] cluster. The cluster is coordinated with 3 cysteines and an exchangeable S-adenosyl-L-methionine.</text>
</comment>
<feature type="domain" description="Radical SAM core" evidence="8">
    <location>
        <begin position="296"/>
        <end position="567"/>
    </location>
</feature>
<dbReference type="PROSITE" id="PS51918">
    <property type="entry name" value="RADICAL_SAM"/>
    <property type="match status" value="1"/>
</dbReference>
<feature type="compositionally biased region" description="Basic residues" evidence="7">
    <location>
        <begin position="634"/>
        <end position="645"/>
    </location>
</feature>
<dbReference type="Pfam" id="PF11842">
    <property type="entry name" value="DUF3362"/>
    <property type="match status" value="1"/>
</dbReference>
<dbReference type="Pfam" id="PF08497">
    <property type="entry name" value="Radical_SAM_N"/>
    <property type="match status" value="1"/>
</dbReference>
<reference evidence="9 10" key="1">
    <citation type="journal article" date="2015" name="J. Biotechnol.">
        <title>Complete genome sequence of a malodorant-producing acetogen, Clostridium scatologenes ATCC 25775(T).</title>
        <authorList>
            <person name="Zhu Z."/>
            <person name="Guo T."/>
            <person name="Zheng H."/>
            <person name="Song T."/>
            <person name="Ouyang P."/>
            <person name="Xie J."/>
        </authorList>
    </citation>
    <scope>NUCLEOTIDE SEQUENCE [LARGE SCALE GENOMIC DNA]</scope>
    <source>
        <strain evidence="9 10">ATCC 25775</strain>
    </source>
</reference>
<evidence type="ECO:0000256" key="2">
    <source>
        <dbReference type="ARBA" id="ARBA00022691"/>
    </source>
</evidence>
<dbReference type="NCBIfam" id="TIGR03904">
    <property type="entry name" value="SAM_YgiQ"/>
    <property type="match status" value="1"/>
</dbReference>
<dbReference type="InterPro" id="IPR058240">
    <property type="entry name" value="rSAM_sf"/>
</dbReference>
<dbReference type="InterPro" id="IPR022946">
    <property type="entry name" value="UPF0313"/>
</dbReference>
<dbReference type="GO" id="GO:0005506">
    <property type="term" value="F:iron ion binding"/>
    <property type="evidence" value="ECO:0007669"/>
    <property type="project" value="UniProtKB-UniRule"/>
</dbReference>
<evidence type="ECO:0000256" key="1">
    <source>
        <dbReference type="ARBA" id="ARBA00022485"/>
    </source>
</evidence>
<dbReference type="AlphaFoldDB" id="A0A0E3K351"/>
<dbReference type="SMART" id="SM00729">
    <property type="entry name" value="Elp3"/>
    <property type="match status" value="1"/>
</dbReference>
<dbReference type="GO" id="GO:0003824">
    <property type="term" value="F:catalytic activity"/>
    <property type="evidence" value="ECO:0007669"/>
    <property type="project" value="InterPro"/>
</dbReference>
<comment type="similarity">
    <text evidence="6">Belongs to the UPF0313 family.</text>
</comment>
<sequence length="645" mass="73993">MIINKEFLPISKQDMKKRNIDQLDFIIITGDAYVDHPSFGTAIISRVLESEGFTVGIIAQPDWNNVEDFKRLGKPKFGFLVNSGNIDSMVNHYTASKKKRHDDLYSPGGKSGHRPDRALIVYCNKAREAYKNVPIMIGGIEASLRRFAHYDYWDNKVRRSILVDSKADLLMYGMGEKTVVQIANLLKYGMEINKLTNVRGTLYSCKEIDNLNDFIELPSFEEVYNDKKSYAEAYKTEYYEQDAISGKTLVQQHGDHYIVQNPPQFTLTEEEMDIVYDLPYTRTYHPIYESEGGIPAIKEVKFSITSHRGCFGACSFCALTFHQGRTIQARSENSILDEAKLLTTLNDFKGYIHDVGGPTANFRHKACKAQETRGICKNRLCLSPNPCKNLIVDHREYLNLLKQMRQIPGIKKVFIRSGIRYDYLIYDKNTAFFEELCKHHISGQLKVAPEHISDKVLKQMGKPSSKVYDRFSKKYFEINKKLNKKQYLVPYLMSSHPGSDLNAAIELALYIKNMGYIPEQVQDFYPTPGSLSTTMYYTGINPLTNEKVYIPKEQKEKNMQRALLQFSVPENYNLVKEALIKAHREDLIGNGSNCLIHETAPKRRTFHNNSSTTAKSKNESSHKHKNKIESLNKASKKSFKNKFKK</sequence>
<dbReference type="SUPFAM" id="SSF102114">
    <property type="entry name" value="Radical SAM enzymes"/>
    <property type="match status" value="1"/>
</dbReference>